<sequence>MDYSYGKKKYAGTALAALIIFGAVTAALVVVPHAAYAATSITTSADKFYGPNLLRVVITDTAKNTATDTALVHVDFNHLGSPLGSADYTIKNIGTSGTFEFFITTSNTLNPTAPTFTGTGGAFVLRANTVPTTVNTNDQGVTLASQLQDQDSIVITYGDLPQKTVSFAKSNAVANVDRNTAGSGDNVVLTLVDSDANIDPTKADIFNATNLVSASTGTLTLSGAKFRETGQNTGQFELTVAVAGPAPLNGASLTATFPSSTTLTINDKDVYVAGNGPAPFDVVGPNPSTITSSKSVTLQNVDGVLTTLKPITLGNGIMLQVTDSDRNVDTKSKDTIGVGNVTVQVDGVTMPSPMVNAIPLQETASGSGIFVPNTTDNKISIKVGPTDNVTTTSIQLTPATIASDPDITITYNDPAADPSGAKAFKLITKLTHSAGTLAGPTQAGVTDKFGLTITDPDLNTNSKSVDSFIVTFPVSPANTANGVSFANGMGTMTLKAKGSGLTLGSALTMTFIETDIDSGIFTASNIDMSIINAAVSGGLSDGDQIEFKYTDNTESPTQSSTITFNIGKPTASISINRGTIPIPTAGTGSKFTVTIVDSTKNVNSNSVDTFSTGVTIAGTKKDGSSNLDTTIMTGLGAGKTFTETGANTGVFTADYTVGSGTQIAANMDSAKIKFTYTTGGTTTSASVTLRSYDGTVLSNVSSVQNGGNITITVNDPDMNKDSGTAEQVSVTIQGKSDDIGSAITLSDLKETGSDTGVFTKTITVGKDFKISDLTNNKFSTAFEIHYVDLLASDLSTSVDREFDGTVKTSSGTIGITPTIVGPGTKIFIEVKDPDLNANPAGIDTTASGVEYIRITSDRSGANTLTTALGEETGSNTGIFRTKLTLNPITGATPSPLFPPNTTKEVTGFVLPGDILSIRYTDQKDASGSKATVSQVIKVISQDPVMNSSKVTIDANGSVQVTVTDADANTDGDAVDSITLKVTSTTDPVGISVTALETGANTGVFRGTVTTTTGVTTGSVSAKVGDNVNVKYTDKYPADYADRVKQVVDPSKDFTFVIPVGTSSGSGNVDATSAAKPVLKDFSGNELTEVTAGQQIVLSSTVTNNQNTVQPFAAIVEVRDANGFTVYLQWQTGSLNPNGSTNVGLSWTPDVSGTYTARTFVVTDIAHPSALSQISESTITVS</sequence>
<dbReference type="HOGENOM" id="CLU_270603_0_0_2"/>
<keyword evidence="2" id="KW-1185">Reference proteome</keyword>
<evidence type="ECO:0000313" key="2">
    <source>
        <dbReference type="Proteomes" id="UP000028194"/>
    </source>
</evidence>
<dbReference type="EMBL" id="CP007174">
    <property type="protein sequence ID" value="AIF82782.1"/>
    <property type="molecule type" value="Genomic_DNA"/>
</dbReference>
<dbReference type="RefSeq" id="WP_148699684.1">
    <property type="nucleotide sequence ID" value="NZ_CP007174.1"/>
</dbReference>
<protein>
    <submittedName>
        <fullName evidence="1">Uncharacterized protein</fullName>
    </submittedName>
</protein>
<accession>A0A075MPM5</accession>
<name>A0A075MPM5_9ARCH</name>
<dbReference type="OrthoDB" id="12300at2157"/>
<gene>
    <name evidence="1" type="ORF">NTE_00702</name>
</gene>
<dbReference type="GeneID" id="41596557"/>
<evidence type="ECO:0000313" key="1">
    <source>
        <dbReference type="EMBL" id="AIF82782.1"/>
    </source>
</evidence>
<organism evidence="1 2">
    <name type="scientific">Candidatus Nitrososphaera evergladensis SR1</name>
    <dbReference type="NCBI Taxonomy" id="1459636"/>
    <lineage>
        <taxon>Archaea</taxon>
        <taxon>Nitrososphaerota</taxon>
        <taxon>Nitrososphaeria</taxon>
        <taxon>Nitrososphaerales</taxon>
        <taxon>Nitrososphaeraceae</taxon>
        <taxon>Nitrososphaera</taxon>
    </lineage>
</organism>
<dbReference type="eggNOG" id="arCOG08777">
    <property type="taxonomic scope" value="Archaea"/>
</dbReference>
<proteinExistence type="predicted"/>
<dbReference type="Proteomes" id="UP000028194">
    <property type="component" value="Chromosome"/>
</dbReference>
<dbReference type="eggNOG" id="arCOG08800">
    <property type="taxonomic scope" value="Archaea"/>
</dbReference>
<dbReference type="AlphaFoldDB" id="A0A075MPM5"/>
<reference evidence="1 2" key="1">
    <citation type="journal article" date="2014" name="PLoS ONE">
        <title>Genome Sequence of Candidatus Nitrososphaera evergladensis from Group I.1b Enriched from Everglades Soil Reveals Novel Genomic Features of the Ammonia-Oxidizing Archaea.</title>
        <authorList>
            <person name="Zhalnina K.V."/>
            <person name="Dias R."/>
            <person name="Leonard M.T."/>
            <person name="Dorr de Quadros P."/>
            <person name="Camargo F.A."/>
            <person name="Drew J.C."/>
            <person name="Farmerie W.G."/>
            <person name="Daroub S.H."/>
            <person name="Triplett E.W."/>
        </authorList>
    </citation>
    <scope>NUCLEOTIDE SEQUENCE [LARGE SCALE GENOMIC DNA]</scope>
    <source>
        <strain evidence="1 2">SR1</strain>
    </source>
</reference>
<dbReference type="KEGG" id="nev:NTE_00702"/>